<reference evidence="2" key="1">
    <citation type="submission" date="2017-04" db="EMBL/GenBank/DDBJ databases">
        <authorList>
            <person name="Varghese N."/>
            <person name="Submissions S."/>
        </authorList>
    </citation>
    <scope>NUCLEOTIDE SEQUENCE [LARGE SCALE GENOMIC DNA]</scope>
    <source>
        <strain evidence="2">DSM 9293</strain>
    </source>
</reference>
<evidence type="ECO:0000313" key="2">
    <source>
        <dbReference type="Proteomes" id="UP000192660"/>
    </source>
</evidence>
<sequence>MPPNTIYSGSNAIYSCMATAPDGSGQVVWTRQGYNTSAGKGFGYEHVYNKHNVWLGTVVNDIEIN</sequence>
<gene>
    <name evidence="1" type="ORF">SAMN00768000_0300</name>
</gene>
<name>A0A1W1W7I3_SULTA</name>
<proteinExistence type="predicted"/>
<dbReference type="EMBL" id="FWWY01000001">
    <property type="protein sequence ID" value="SMC02089.1"/>
    <property type="molecule type" value="Genomic_DNA"/>
</dbReference>
<organism evidence="1 2">
    <name type="scientific">Sulfobacillus thermosulfidooxidans (strain DSM 9293 / VKM B-1269 / AT-1)</name>
    <dbReference type="NCBI Taxonomy" id="929705"/>
    <lineage>
        <taxon>Bacteria</taxon>
        <taxon>Bacillati</taxon>
        <taxon>Bacillota</taxon>
        <taxon>Clostridia</taxon>
        <taxon>Eubacteriales</taxon>
        <taxon>Clostridiales Family XVII. Incertae Sedis</taxon>
        <taxon>Sulfobacillus</taxon>
    </lineage>
</organism>
<dbReference type="AlphaFoldDB" id="A0A1W1W7I3"/>
<protein>
    <submittedName>
        <fullName evidence="1">Uncharacterized protein</fullName>
    </submittedName>
</protein>
<accession>A0A1W1W7I3</accession>
<dbReference type="Proteomes" id="UP000192660">
    <property type="component" value="Unassembled WGS sequence"/>
</dbReference>
<keyword evidence="2" id="KW-1185">Reference proteome</keyword>
<evidence type="ECO:0000313" key="1">
    <source>
        <dbReference type="EMBL" id="SMC02089.1"/>
    </source>
</evidence>
<dbReference type="RefSeq" id="WP_084660816.1">
    <property type="nucleotide sequence ID" value="NZ_FWWY01000001.1"/>
</dbReference>